<dbReference type="EMBL" id="LR862151">
    <property type="protein sequence ID" value="CAD1833852.1"/>
    <property type="molecule type" value="Genomic_DNA"/>
</dbReference>
<gene>
    <name evidence="2" type="ORF">CB5_LOCUS17063</name>
</gene>
<dbReference type="PANTHER" id="PTHR46148:SF60">
    <property type="entry name" value="CHROMO DOMAIN-CONTAINING PROTEIN"/>
    <property type="match status" value="1"/>
</dbReference>
<dbReference type="AlphaFoldDB" id="A0A6V7PSM0"/>
<sequence length="178" mass="20608">MYAAIPAYHLFYKQLQLLHPDSSPGSKKVSINLAFKSRQKSYADRRRRDLEFQIGDHVFLKVSPTRGIRRFGIWGKLSPRYIGPYEVLERVGPIAYRLALPPNLSGVHNVFYVSVLRKYIHDPAHVLDATLLELREDLSFEEQPVKILAHEVKKLRNRDIPYVKILWSNNGEQEARGS</sequence>
<dbReference type="Pfam" id="PF24626">
    <property type="entry name" value="SH3_Tf2-1"/>
    <property type="match status" value="1"/>
</dbReference>
<protein>
    <recommendedName>
        <fullName evidence="1">Tf2-1-like SH3-like domain-containing protein</fullName>
    </recommendedName>
</protein>
<proteinExistence type="predicted"/>
<evidence type="ECO:0000313" key="2">
    <source>
        <dbReference type="EMBL" id="CAD1833852.1"/>
    </source>
</evidence>
<accession>A0A6V7PSM0</accession>
<name>A0A6V7PSM0_ANACO</name>
<feature type="domain" description="Tf2-1-like SH3-like" evidence="1">
    <location>
        <begin position="55"/>
        <end position="119"/>
    </location>
</feature>
<organism evidence="2">
    <name type="scientific">Ananas comosus var. bracteatus</name>
    <name type="common">red pineapple</name>
    <dbReference type="NCBI Taxonomy" id="296719"/>
    <lineage>
        <taxon>Eukaryota</taxon>
        <taxon>Viridiplantae</taxon>
        <taxon>Streptophyta</taxon>
        <taxon>Embryophyta</taxon>
        <taxon>Tracheophyta</taxon>
        <taxon>Spermatophyta</taxon>
        <taxon>Magnoliopsida</taxon>
        <taxon>Liliopsida</taxon>
        <taxon>Poales</taxon>
        <taxon>Bromeliaceae</taxon>
        <taxon>Bromelioideae</taxon>
        <taxon>Ananas</taxon>
    </lineage>
</organism>
<evidence type="ECO:0000259" key="1">
    <source>
        <dbReference type="Pfam" id="PF24626"/>
    </source>
</evidence>
<dbReference type="InterPro" id="IPR056924">
    <property type="entry name" value="SH3_Tf2-1"/>
</dbReference>
<reference evidence="2" key="1">
    <citation type="submission" date="2020-07" db="EMBL/GenBank/DDBJ databases">
        <authorList>
            <person name="Lin J."/>
        </authorList>
    </citation>
    <scope>NUCLEOTIDE SEQUENCE</scope>
</reference>
<dbReference type="PANTHER" id="PTHR46148">
    <property type="entry name" value="CHROMO DOMAIN-CONTAINING PROTEIN"/>
    <property type="match status" value="1"/>
</dbReference>